<evidence type="ECO:0000256" key="3">
    <source>
        <dbReference type="ARBA" id="ARBA00023163"/>
    </source>
</evidence>
<reference evidence="6 7" key="1">
    <citation type="submission" date="2018-04" db="EMBL/GenBank/DDBJ databases">
        <title>Genomic Encyclopedia of Type Strains, Phase IV (KMG-IV): sequencing the most valuable type-strain genomes for metagenomic binning, comparative biology and taxonomic classification.</title>
        <authorList>
            <person name="Goeker M."/>
        </authorList>
    </citation>
    <scope>NUCLEOTIDE SEQUENCE [LARGE SCALE GENOMIC DNA]</scope>
    <source>
        <strain evidence="6 7">DSM 45771</strain>
    </source>
</reference>
<dbReference type="PROSITE" id="PS50977">
    <property type="entry name" value="HTH_TETR_2"/>
    <property type="match status" value="1"/>
</dbReference>
<dbReference type="RefSeq" id="WP_243418426.1">
    <property type="nucleotide sequence ID" value="NZ_QEKW01000028.1"/>
</dbReference>
<dbReference type="InterPro" id="IPR050109">
    <property type="entry name" value="HTH-type_TetR-like_transc_reg"/>
</dbReference>
<dbReference type="Gene3D" id="1.10.10.60">
    <property type="entry name" value="Homeodomain-like"/>
    <property type="match status" value="1"/>
</dbReference>
<dbReference type="InterPro" id="IPR036271">
    <property type="entry name" value="Tet_transcr_reg_TetR-rel_C_sf"/>
</dbReference>
<gene>
    <name evidence="6" type="ORF">C8D89_12841</name>
</gene>
<dbReference type="GO" id="GO:0003700">
    <property type="term" value="F:DNA-binding transcription factor activity"/>
    <property type="evidence" value="ECO:0007669"/>
    <property type="project" value="TreeGrafter"/>
</dbReference>
<accession>A0A2U1EA29</accession>
<dbReference type="Proteomes" id="UP000245639">
    <property type="component" value="Unassembled WGS sequence"/>
</dbReference>
<dbReference type="InterPro" id="IPR001647">
    <property type="entry name" value="HTH_TetR"/>
</dbReference>
<evidence type="ECO:0000256" key="2">
    <source>
        <dbReference type="ARBA" id="ARBA00023125"/>
    </source>
</evidence>
<feature type="domain" description="HTH tetR-type" evidence="5">
    <location>
        <begin position="11"/>
        <end position="71"/>
    </location>
</feature>
<proteinExistence type="predicted"/>
<evidence type="ECO:0000313" key="6">
    <source>
        <dbReference type="EMBL" id="PVY96732.1"/>
    </source>
</evidence>
<dbReference type="PANTHER" id="PTHR30055:SF234">
    <property type="entry name" value="HTH-TYPE TRANSCRIPTIONAL REGULATOR BETI"/>
    <property type="match status" value="1"/>
</dbReference>
<dbReference type="Gene3D" id="1.10.357.10">
    <property type="entry name" value="Tetracycline Repressor, domain 2"/>
    <property type="match status" value="1"/>
</dbReference>
<comment type="caution">
    <text evidence="6">The sequence shown here is derived from an EMBL/GenBank/DDBJ whole genome shotgun (WGS) entry which is preliminary data.</text>
</comment>
<evidence type="ECO:0000256" key="1">
    <source>
        <dbReference type="ARBA" id="ARBA00023015"/>
    </source>
</evidence>
<evidence type="ECO:0000313" key="7">
    <source>
        <dbReference type="Proteomes" id="UP000245639"/>
    </source>
</evidence>
<dbReference type="PANTHER" id="PTHR30055">
    <property type="entry name" value="HTH-TYPE TRANSCRIPTIONAL REGULATOR RUTR"/>
    <property type="match status" value="1"/>
</dbReference>
<name>A0A2U1EA29_9PSEU</name>
<protein>
    <submittedName>
        <fullName evidence="6">TetR family transcriptional regulator</fullName>
    </submittedName>
</protein>
<keyword evidence="2 4" id="KW-0238">DNA-binding</keyword>
<keyword evidence="3" id="KW-0804">Transcription</keyword>
<dbReference type="AlphaFoldDB" id="A0A2U1EA29"/>
<dbReference type="InterPro" id="IPR009057">
    <property type="entry name" value="Homeodomain-like_sf"/>
</dbReference>
<feature type="DNA-binding region" description="H-T-H motif" evidence="4">
    <location>
        <begin position="34"/>
        <end position="53"/>
    </location>
</feature>
<dbReference type="SUPFAM" id="SSF48498">
    <property type="entry name" value="Tetracyclin repressor-like, C-terminal domain"/>
    <property type="match status" value="1"/>
</dbReference>
<evidence type="ECO:0000256" key="4">
    <source>
        <dbReference type="PROSITE-ProRule" id="PRU00335"/>
    </source>
</evidence>
<dbReference type="EMBL" id="QEKW01000028">
    <property type="protein sequence ID" value="PVY96732.1"/>
    <property type="molecule type" value="Genomic_DNA"/>
</dbReference>
<keyword evidence="1" id="KW-0805">Transcription regulation</keyword>
<keyword evidence="7" id="KW-1185">Reference proteome</keyword>
<evidence type="ECO:0000259" key="5">
    <source>
        <dbReference type="PROSITE" id="PS50977"/>
    </source>
</evidence>
<dbReference type="GO" id="GO:0000976">
    <property type="term" value="F:transcription cis-regulatory region binding"/>
    <property type="evidence" value="ECO:0007669"/>
    <property type="project" value="TreeGrafter"/>
</dbReference>
<dbReference type="SUPFAM" id="SSF46689">
    <property type="entry name" value="Homeodomain-like"/>
    <property type="match status" value="1"/>
</dbReference>
<dbReference type="Pfam" id="PF00440">
    <property type="entry name" value="TetR_N"/>
    <property type="match status" value="1"/>
</dbReference>
<sequence>MSAPSPSRRGAARHSELFDALVELLLTEGFAHLTLDDLAARLRCSKRTLYALAGSKEQLVRAAVVHFFEQATSRVEAAVAARTDPEQRLAAYLRAVADELAAASPRFMDDLAAFPPAAEVYARNTEAAARRVGELIGEGVDAGVFRAVPVSFAAEVITVTMVAIQQRRIATATGLGDAEAYEALASLLLNGLTRPAPAAHPQDEGQVGSA</sequence>
<organism evidence="6 7">
    <name type="scientific">Actinomycetospora cinnamomea</name>
    <dbReference type="NCBI Taxonomy" id="663609"/>
    <lineage>
        <taxon>Bacteria</taxon>
        <taxon>Bacillati</taxon>
        <taxon>Actinomycetota</taxon>
        <taxon>Actinomycetes</taxon>
        <taxon>Pseudonocardiales</taxon>
        <taxon>Pseudonocardiaceae</taxon>
        <taxon>Actinomycetospora</taxon>
    </lineage>
</organism>